<feature type="region of interest" description="Disordered" evidence="3">
    <location>
        <begin position="1"/>
        <end position="67"/>
    </location>
</feature>
<dbReference type="InterPro" id="IPR018034">
    <property type="entry name" value="Kri1"/>
</dbReference>
<dbReference type="EMBL" id="LK023368">
    <property type="protein sequence ID" value="CDS12716.1"/>
    <property type="molecule type" value="Genomic_DNA"/>
</dbReference>
<feature type="compositionally biased region" description="Acidic residues" evidence="3">
    <location>
        <begin position="38"/>
        <end position="63"/>
    </location>
</feature>
<dbReference type="Pfam" id="PF12936">
    <property type="entry name" value="Kri1_C"/>
    <property type="match status" value="1"/>
</dbReference>
<feature type="domain" description="Kri1-like C-terminal" evidence="4">
    <location>
        <begin position="453"/>
        <end position="542"/>
    </location>
</feature>
<gene>
    <name evidence="5" type="ORF">LRAMOSA04901</name>
</gene>
<name>A0A077WYN8_9FUNG</name>
<dbReference type="GO" id="GO:0030686">
    <property type="term" value="C:90S preribosome"/>
    <property type="evidence" value="ECO:0007669"/>
    <property type="project" value="TreeGrafter"/>
</dbReference>
<proteinExistence type="inferred from homology"/>
<feature type="coiled-coil region" evidence="2">
    <location>
        <begin position="98"/>
        <end position="128"/>
    </location>
</feature>
<feature type="compositionally biased region" description="Basic and acidic residues" evidence="3">
    <location>
        <begin position="11"/>
        <end position="34"/>
    </location>
</feature>
<evidence type="ECO:0000313" key="5">
    <source>
        <dbReference type="EMBL" id="CDS12716.1"/>
    </source>
</evidence>
<dbReference type="AlphaFoldDB" id="A0A077WYN8"/>
<evidence type="ECO:0000256" key="3">
    <source>
        <dbReference type="SAM" id="MobiDB-lite"/>
    </source>
</evidence>
<feature type="compositionally biased region" description="Polar residues" evidence="3">
    <location>
        <begin position="433"/>
        <end position="444"/>
    </location>
</feature>
<feature type="compositionally biased region" description="Basic and acidic residues" evidence="3">
    <location>
        <begin position="518"/>
        <end position="528"/>
    </location>
</feature>
<feature type="compositionally biased region" description="Basic and acidic residues" evidence="3">
    <location>
        <begin position="390"/>
        <end position="401"/>
    </location>
</feature>
<feature type="region of interest" description="Disordered" evidence="3">
    <location>
        <begin position="516"/>
        <end position="595"/>
    </location>
</feature>
<feature type="region of interest" description="Disordered" evidence="3">
    <location>
        <begin position="132"/>
        <end position="195"/>
    </location>
</feature>
<keyword evidence="2" id="KW-0175">Coiled coil</keyword>
<feature type="compositionally biased region" description="Basic and acidic residues" evidence="3">
    <location>
        <begin position="300"/>
        <end position="319"/>
    </location>
</feature>
<feature type="region of interest" description="Disordered" evidence="3">
    <location>
        <begin position="294"/>
        <end position="333"/>
    </location>
</feature>
<feature type="compositionally biased region" description="Acidic residues" evidence="3">
    <location>
        <begin position="402"/>
        <end position="422"/>
    </location>
</feature>
<dbReference type="Pfam" id="PF05178">
    <property type="entry name" value="Kri1"/>
    <property type="match status" value="1"/>
</dbReference>
<dbReference type="OrthoDB" id="10252032at2759"/>
<evidence type="ECO:0000256" key="2">
    <source>
        <dbReference type="SAM" id="Coils"/>
    </source>
</evidence>
<feature type="compositionally biased region" description="Basic and acidic residues" evidence="3">
    <location>
        <begin position="551"/>
        <end position="587"/>
    </location>
</feature>
<dbReference type="InterPro" id="IPR024626">
    <property type="entry name" value="Kri1-like_C"/>
</dbReference>
<protein>
    <recommendedName>
        <fullName evidence="4">Kri1-like C-terminal domain-containing protein</fullName>
    </recommendedName>
</protein>
<organism evidence="5">
    <name type="scientific">Lichtheimia ramosa</name>
    <dbReference type="NCBI Taxonomy" id="688394"/>
    <lineage>
        <taxon>Eukaryota</taxon>
        <taxon>Fungi</taxon>
        <taxon>Fungi incertae sedis</taxon>
        <taxon>Mucoromycota</taxon>
        <taxon>Mucoromycotina</taxon>
        <taxon>Mucoromycetes</taxon>
        <taxon>Mucorales</taxon>
        <taxon>Lichtheimiaceae</taxon>
        <taxon>Lichtheimia</taxon>
    </lineage>
</organism>
<feature type="compositionally biased region" description="Basic and acidic residues" evidence="3">
    <location>
        <begin position="154"/>
        <end position="164"/>
    </location>
</feature>
<accession>A0A077WYN8</accession>
<reference evidence="5" key="1">
    <citation type="journal article" date="2014" name="Genome Announc.">
        <title>De novo whole-genome sequence and genome annotation of Lichtheimia ramosa.</title>
        <authorList>
            <person name="Linde J."/>
            <person name="Schwartze V."/>
            <person name="Binder U."/>
            <person name="Lass-Florl C."/>
            <person name="Voigt K."/>
            <person name="Horn F."/>
        </authorList>
    </citation>
    <scope>NUCLEOTIDE SEQUENCE</scope>
    <source>
        <strain evidence="5">JMRC FSU:6197</strain>
    </source>
</reference>
<comment type="similarity">
    <text evidence="1">Belongs to the KRI1 family.</text>
</comment>
<sequence>MAGGNSIAVNIRERENEDDDYKRPAILEESDKGSSSEAESDDQESEDDDDDESSDDGVEDDEATLLTPAVDSQILKTIAAIRTKDARVYDSDQKFFTDDQFEEAQKKLQQKEREAQRKKYTLRDYEDEVNVKYGGIVPEDDYDESTESTTKVKTHQEEQEELKNAFKMAAGDEDEDDDNEDGFLQKRPKTEEEIKAEEEEYRNFLLANISNDKATSEAFKEWTDVKEKSNVNEDDAFLMDFVLNRGWMDTGKSQSKTDGNAEQVDLEADEEYLDEVDRFESKYNFRFEEEGGANIITHPRNIEDSVRRKESKRQRERERKKAKKEAKKKEKLEELARQRNKKLKDIKSRLKEIQEITGTDIVGLENVDLDADFDPEKHDAQMAEMFNDDYYNKEDTEKPTWDDDIEGVDDINYNDDDEDIMMDADYLPGGDKYQSTSENASEQASSSKKVLKKEVDDLLDQYYSLNFEDIIGGDLPTRFKYQKTEPEDYGLSPVEILLADDKELNKYVGLKTMAPYRNEQKKQYEAKMFKRNKKRKLRELQKHLHQKGFNTRHDDRKKRSDNNRDKNDKDTKKRKHDSESPKQDSKHQEKKAKAN</sequence>
<dbReference type="GO" id="GO:0005730">
    <property type="term" value="C:nucleolus"/>
    <property type="evidence" value="ECO:0007669"/>
    <property type="project" value="TreeGrafter"/>
</dbReference>
<dbReference type="GO" id="GO:0000447">
    <property type="term" value="P:endonucleolytic cleavage in ITS1 to separate SSU-rRNA from 5.8S rRNA and LSU-rRNA from tricistronic rRNA transcript (SSU-rRNA, 5.8S rRNA, LSU-rRNA)"/>
    <property type="evidence" value="ECO:0007669"/>
    <property type="project" value="TreeGrafter"/>
</dbReference>
<evidence type="ECO:0000259" key="4">
    <source>
        <dbReference type="Pfam" id="PF12936"/>
    </source>
</evidence>
<feature type="compositionally biased region" description="Acidic residues" evidence="3">
    <location>
        <begin position="171"/>
        <end position="181"/>
    </location>
</feature>
<feature type="region of interest" description="Disordered" evidence="3">
    <location>
        <begin position="387"/>
        <end position="449"/>
    </location>
</feature>
<dbReference type="PANTHER" id="PTHR14490">
    <property type="entry name" value="ZINC FINGER, ZZ TYPE"/>
    <property type="match status" value="1"/>
</dbReference>
<evidence type="ECO:0000256" key="1">
    <source>
        <dbReference type="ARBA" id="ARBA00007473"/>
    </source>
</evidence>
<dbReference type="PANTHER" id="PTHR14490:SF5">
    <property type="entry name" value="PROTEIN KRI1 HOMOLOG"/>
    <property type="match status" value="1"/>
</dbReference>